<sequence length="385" mass="42936">MMAMEAAIMQDAAAAAAFEEEETPLEMVRMHRRQMEDIYAALIQHRHNVSPELLEEGEELFVGWEEIHANLSLQRLGTAERAQVMAELRDCTEMIGRVRGIFVELWEGLYENTRREDSKRRRCVGFEERQVPCATTRGCVYEADDVCTSATSANKEAAICREELEEGQGACGELEERLFADDEDCSPRGGGAMAMCDNNSNNNNCTDVDGDQRGEDDDNNINNNINDGNKNNNNDYDNYNEIDGGYNSVHDDGNRSDIENTDNKNDLMVSVQQGANIDNNNYTVRDGGLWACGKGDDHNINSDINKSAGVSMTENKTAGDDTDDNSQENGQSPSPFPHPSFLFSCWSFFRIDQGYGRDGRVIGMPGKQEDCVGTWEVDWRRVGVG</sequence>
<evidence type="ECO:0000313" key="2">
    <source>
        <dbReference type="EMBL" id="GBG58868.1"/>
    </source>
</evidence>
<dbReference type="AlphaFoldDB" id="A0A388JM41"/>
<feature type="compositionally biased region" description="Low complexity" evidence="1">
    <location>
        <begin position="220"/>
        <end position="247"/>
    </location>
</feature>
<dbReference type="EMBL" id="BFEA01000001">
    <property type="protein sequence ID" value="GBG58868.1"/>
    <property type="molecule type" value="Genomic_DNA"/>
</dbReference>
<comment type="caution">
    <text evidence="2">The sequence shown here is derived from an EMBL/GenBank/DDBJ whole genome shotgun (WGS) entry which is preliminary data.</text>
</comment>
<protein>
    <submittedName>
        <fullName evidence="2">Uncharacterized protein</fullName>
    </submittedName>
</protein>
<keyword evidence="3" id="KW-1185">Reference proteome</keyword>
<reference evidence="2 3" key="1">
    <citation type="journal article" date="2018" name="Cell">
        <title>The Chara Genome: Secondary Complexity and Implications for Plant Terrestrialization.</title>
        <authorList>
            <person name="Nishiyama T."/>
            <person name="Sakayama H."/>
            <person name="Vries J.D."/>
            <person name="Buschmann H."/>
            <person name="Saint-Marcoux D."/>
            <person name="Ullrich K.K."/>
            <person name="Haas F.B."/>
            <person name="Vanderstraeten L."/>
            <person name="Becker D."/>
            <person name="Lang D."/>
            <person name="Vosolsobe S."/>
            <person name="Rombauts S."/>
            <person name="Wilhelmsson P.K.I."/>
            <person name="Janitza P."/>
            <person name="Kern R."/>
            <person name="Heyl A."/>
            <person name="Rumpler F."/>
            <person name="Villalobos L.I.A.C."/>
            <person name="Clay J.M."/>
            <person name="Skokan R."/>
            <person name="Toyoda A."/>
            <person name="Suzuki Y."/>
            <person name="Kagoshima H."/>
            <person name="Schijlen E."/>
            <person name="Tajeshwar N."/>
            <person name="Catarino B."/>
            <person name="Hetherington A.J."/>
            <person name="Saltykova A."/>
            <person name="Bonnot C."/>
            <person name="Breuninger H."/>
            <person name="Symeonidi A."/>
            <person name="Radhakrishnan G.V."/>
            <person name="Van Nieuwerburgh F."/>
            <person name="Deforce D."/>
            <person name="Chang C."/>
            <person name="Karol K.G."/>
            <person name="Hedrich R."/>
            <person name="Ulvskov P."/>
            <person name="Glockner G."/>
            <person name="Delwiche C.F."/>
            <person name="Petrasek J."/>
            <person name="Van de Peer Y."/>
            <person name="Friml J."/>
            <person name="Beilby M."/>
            <person name="Dolan L."/>
            <person name="Kohara Y."/>
            <person name="Sugano S."/>
            <person name="Fujiyama A."/>
            <person name="Delaux P.-M."/>
            <person name="Quint M."/>
            <person name="TheiBen G."/>
            <person name="Hagemann M."/>
            <person name="Harholt J."/>
            <person name="Dunand C."/>
            <person name="Zachgo S."/>
            <person name="Langdale J."/>
            <person name="Maumus F."/>
            <person name="Straeten D.V.D."/>
            <person name="Gould S.B."/>
            <person name="Rensing S.A."/>
        </authorList>
    </citation>
    <scope>NUCLEOTIDE SEQUENCE [LARGE SCALE GENOMIC DNA]</scope>
    <source>
        <strain evidence="2 3">S276</strain>
    </source>
</reference>
<gene>
    <name evidence="2" type="ORF">CBR_g267</name>
</gene>
<dbReference type="Gramene" id="GBG58868">
    <property type="protein sequence ID" value="GBG58868"/>
    <property type="gene ID" value="CBR_g267"/>
</dbReference>
<organism evidence="2 3">
    <name type="scientific">Chara braunii</name>
    <name type="common">Braun's stonewort</name>
    <dbReference type="NCBI Taxonomy" id="69332"/>
    <lineage>
        <taxon>Eukaryota</taxon>
        <taxon>Viridiplantae</taxon>
        <taxon>Streptophyta</taxon>
        <taxon>Charophyceae</taxon>
        <taxon>Charales</taxon>
        <taxon>Characeae</taxon>
        <taxon>Chara</taxon>
    </lineage>
</organism>
<feature type="region of interest" description="Disordered" evidence="1">
    <location>
        <begin position="303"/>
        <end position="336"/>
    </location>
</feature>
<feature type="compositionally biased region" description="Basic and acidic residues" evidence="1">
    <location>
        <begin position="249"/>
        <end position="262"/>
    </location>
</feature>
<name>A0A388JM41_CHABU</name>
<feature type="compositionally biased region" description="Polar residues" evidence="1">
    <location>
        <begin position="303"/>
        <end position="316"/>
    </location>
</feature>
<evidence type="ECO:0000313" key="3">
    <source>
        <dbReference type="Proteomes" id="UP000265515"/>
    </source>
</evidence>
<dbReference type="Proteomes" id="UP000265515">
    <property type="component" value="Unassembled WGS sequence"/>
</dbReference>
<proteinExistence type="predicted"/>
<accession>A0A388JM41</accession>
<feature type="region of interest" description="Disordered" evidence="1">
    <location>
        <begin position="207"/>
        <end position="262"/>
    </location>
</feature>
<evidence type="ECO:0000256" key="1">
    <source>
        <dbReference type="SAM" id="MobiDB-lite"/>
    </source>
</evidence>